<dbReference type="EMBL" id="KZ293512">
    <property type="protein sequence ID" value="PBK59113.1"/>
    <property type="molecule type" value="Genomic_DNA"/>
</dbReference>
<proteinExistence type="predicted"/>
<dbReference type="Proteomes" id="UP000218334">
    <property type="component" value="Unassembled WGS sequence"/>
</dbReference>
<accession>A0A2H3B5K0</accession>
<name>A0A2H3B5K0_9AGAR</name>
<gene>
    <name evidence="1" type="ORF">ARMSODRAFT_983284</name>
</gene>
<evidence type="ECO:0000313" key="2">
    <source>
        <dbReference type="Proteomes" id="UP000218334"/>
    </source>
</evidence>
<organism evidence="1 2">
    <name type="scientific">Armillaria solidipes</name>
    <dbReference type="NCBI Taxonomy" id="1076256"/>
    <lineage>
        <taxon>Eukaryota</taxon>
        <taxon>Fungi</taxon>
        <taxon>Dikarya</taxon>
        <taxon>Basidiomycota</taxon>
        <taxon>Agaricomycotina</taxon>
        <taxon>Agaricomycetes</taxon>
        <taxon>Agaricomycetidae</taxon>
        <taxon>Agaricales</taxon>
        <taxon>Marasmiineae</taxon>
        <taxon>Physalacriaceae</taxon>
        <taxon>Armillaria</taxon>
    </lineage>
</organism>
<keyword evidence="2" id="KW-1185">Reference proteome</keyword>
<evidence type="ECO:0000313" key="1">
    <source>
        <dbReference type="EMBL" id="PBK59113.1"/>
    </source>
</evidence>
<reference evidence="2" key="1">
    <citation type="journal article" date="2017" name="Nat. Ecol. Evol.">
        <title>Genome expansion and lineage-specific genetic innovations in the forest pathogenic fungi Armillaria.</title>
        <authorList>
            <person name="Sipos G."/>
            <person name="Prasanna A.N."/>
            <person name="Walter M.C."/>
            <person name="O'Connor E."/>
            <person name="Balint B."/>
            <person name="Krizsan K."/>
            <person name="Kiss B."/>
            <person name="Hess J."/>
            <person name="Varga T."/>
            <person name="Slot J."/>
            <person name="Riley R."/>
            <person name="Boka B."/>
            <person name="Rigling D."/>
            <person name="Barry K."/>
            <person name="Lee J."/>
            <person name="Mihaltcheva S."/>
            <person name="LaButti K."/>
            <person name="Lipzen A."/>
            <person name="Waldron R."/>
            <person name="Moloney N.M."/>
            <person name="Sperisen C."/>
            <person name="Kredics L."/>
            <person name="Vagvoelgyi C."/>
            <person name="Patrignani A."/>
            <person name="Fitzpatrick D."/>
            <person name="Nagy I."/>
            <person name="Doyle S."/>
            <person name="Anderson J.B."/>
            <person name="Grigoriev I.V."/>
            <person name="Gueldener U."/>
            <person name="Muensterkoetter M."/>
            <person name="Nagy L.G."/>
        </authorList>
    </citation>
    <scope>NUCLEOTIDE SEQUENCE [LARGE SCALE GENOMIC DNA]</scope>
    <source>
        <strain evidence="2">28-4</strain>
    </source>
</reference>
<sequence>MKLSITCYSVDAPAPAYVSSVVQILKTDPVWLALIQWCPSCVRHKAAIIIEQYWLFQARADIYLRIAGDCQSCAVLSSSFLFPMNSAELSFVEASPISIDIRSGKGELGSWIRLYFDVAGSFIFMKPGADVVSVQMLPEREPYLMAVGLRLWNLGTSVRNSASENMACTKNIAGVPQIVERSHLARGVTKVATMVSSWFLRIALLVDRLVSRLRSDSSTLNVGFSYQMREGDAFYPIDDCYLAEIPRAAAYTLDKRLRRFRMDNINQMQDARQDDGRGKNSFVRPQIRTQNEYRYEQRKNMLGSATLLV</sequence>
<dbReference type="AlphaFoldDB" id="A0A2H3B5K0"/>
<protein>
    <submittedName>
        <fullName evidence="1">Uncharacterized protein</fullName>
    </submittedName>
</protein>